<evidence type="ECO:0000256" key="1">
    <source>
        <dbReference type="SAM" id="Phobius"/>
    </source>
</evidence>
<feature type="transmembrane region" description="Helical" evidence="1">
    <location>
        <begin position="12"/>
        <end position="34"/>
    </location>
</feature>
<protein>
    <submittedName>
        <fullName evidence="2">Uncharacterized protein</fullName>
    </submittedName>
</protein>
<sequence length="43" mass="4979">MQLSKTQQKFTARFQETFAGLYLHLIALTFHSYLENLTSISLS</sequence>
<name>A0A5P8VWR2_9NOSO</name>
<keyword evidence="3" id="KW-1185">Reference proteome</keyword>
<keyword evidence="1" id="KW-1133">Transmembrane helix</keyword>
<keyword evidence="1" id="KW-0812">Transmembrane</keyword>
<gene>
    <name evidence="2" type="ORF">GXM_02330</name>
</gene>
<accession>A0A5P8VWR2</accession>
<dbReference type="EMBL" id="CP045226">
    <property type="protein sequence ID" value="QFS44855.1"/>
    <property type="molecule type" value="Genomic_DNA"/>
</dbReference>
<reference evidence="2 3" key="1">
    <citation type="submission" date="2019-10" db="EMBL/GenBank/DDBJ databases">
        <title>Genomic and transcriptomic insights into the perfect genentic adaptation of a filamentous nitrogen-fixing cyanobacterium to rice fields.</title>
        <authorList>
            <person name="Chen Z."/>
        </authorList>
    </citation>
    <scope>NUCLEOTIDE SEQUENCE [LARGE SCALE GENOMIC DNA]</scope>
    <source>
        <strain evidence="2">CCNUC1</strain>
    </source>
</reference>
<dbReference type="AlphaFoldDB" id="A0A5P8VWR2"/>
<keyword evidence="1" id="KW-0472">Membrane</keyword>
<organism evidence="2 3">
    <name type="scientific">Nostoc sphaeroides CCNUC1</name>
    <dbReference type="NCBI Taxonomy" id="2653204"/>
    <lineage>
        <taxon>Bacteria</taxon>
        <taxon>Bacillati</taxon>
        <taxon>Cyanobacteriota</taxon>
        <taxon>Cyanophyceae</taxon>
        <taxon>Nostocales</taxon>
        <taxon>Nostocaceae</taxon>
        <taxon>Nostoc</taxon>
    </lineage>
</organism>
<evidence type="ECO:0000313" key="2">
    <source>
        <dbReference type="EMBL" id="QFS44855.1"/>
    </source>
</evidence>
<dbReference type="Proteomes" id="UP000326678">
    <property type="component" value="Chromosome Gxm1"/>
</dbReference>
<evidence type="ECO:0000313" key="3">
    <source>
        <dbReference type="Proteomes" id="UP000326678"/>
    </source>
</evidence>
<proteinExistence type="predicted"/>
<dbReference type="KEGG" id="nsh:GXM_02330"/>